<evidence type="ECO:0000256" key="5">
    <source>
        <dbReference type="ARBA" id="ARBA00022679"/>
    </source>
</evidence>
<dbReference type="FunFam" id="3.40.190.10:FF:000005">
    <property type="entry name" value="Porphobilinogen deaminase"/>
    <property type="match status" value="1"/>
</dbReference>
<dbReference type="PRINTS" id="PR00151">
    <property type="entry name" value="PORPHBDMNASE"/>
</dbReference>
<comment type="caution">
    <text evidence="11">The sequence shown here is derived from an EMBL/GenBank/DDBJ whole genome shotgun (WGS) entry which is preliminary data.</text>
</comment>
<evidence type="ECO:0000256" key="4">
    <source>
        <dbReference type="ARBA" id="ARBA00011245"/>
    </source>
</evidence>
<comment type="similarity">
    <text evidence="3 8">Belongs to the HMBS family.</text>
</comment>
<dbReference type="FunFam" id="3.40.190.10:FF:000004">
    <property type="entry name" value="Porphobilinogen deaminase"/>
    <property type="match status" value="1"/>
</dbReference>
<feature type="domain" description="Porphobilinogen deaminase N-terminal" evidence="9">
    <location>
        <begin position="5"/>
        <end position="206"/>
    </location>
</feature>
<evidence type="ECO:0000259" key="9">
    <source>
        <dbReference type="Pfam" id="PF01379"/>
    </source>
</evidence>
<comment type="cofactor">
    <cofactor evidence="8">
        <name>dipyrromethane</name>
        <dbReference type="ChEBI" id="CHEBI:60342"/>
    </cofactor>
    <text evidence="8">Binds 1 dipyrromethane group covalently.</text>
</comment>
<dbReference type="Pfam" id="PF03900">
    <property type="entry name" value="Porphobil_deamC"/>
    <property type="match status" value="1"/>
</dbReference>
<evidence type="ECO:0000259" key="10">
    <source>
        <dbReference type="Pfam" id="PF03900"/>
    </source>
</evidence>
<dbReference type="InterPro" id="IPR036803">
    <property type="entry name" value="Porphobilinogen_deaminase_C_sf"/>
</dbReference>
<dbReference type="Proteomes" id="UP000886889">
    <property type="component" value="Unassembled WGS sequence"/>
</dbReference>
<comment type="catalytic activity">
    <reaction evidence="7 8">
        <text>4 porphobilinogen + H2O = hydroxymethylbilane + 4 NH4(+)</text>
        <dbReference type="Rhea" id="RHEA:13185"/>
        <dbReference type="ChEBI" id="CHEBI:15377"/>
        <dbReference type="ChEBI" id="CHEBI:28938"/>
        <dbReference type="ChEBI" id="CHEBI:57845"/>
        <dbReference type="ChEBI" id="CHEBI:58126"/>
        <dbReference type="EC" id="2.5.1.61"/>
    </reaction>
</comment>
<dbReference type="Pfam" id="PF01379">
    <property type="entry name" value="Porphobil_deam"/>
    <property type="match status" value="1"/>
</dbReference>
<evidence type="ECO:0000256" key="2">
    <source>
        <dbReference type="ARBA" id="ARBA00004735"/>
    </source>
</evidence>
<evidence type="ECO:0000256" key="7">
    <source>
        <dbReference type="ARBA" id="ARBA00048169"/>
    </source>
</evidence>
<feature type="modified residue" description="S-(dipyrrolylmethanemethyl)cysteine" evidence="8">
    <location>
        <position position="237"/>
    </location>
</feature>
<comment type="function">
    <text evidence="1 8">Tetrapolymerization of the monopyrrole PBG into the hydroxymethylbilane pre-uroporphyrinogen in several discrete steps.</text>
</comment>
<evidence type="ECO:0000256" key="3">
    <source>
        <dbReference type="ARBA" id="ARBA00005638"/>
    </source>
</evidence>
<feature type="domain" description="Porphobilinogen deaminase C-terminal" evidence="10">
    <location>
        <begin position="222"/>
        <end position="290"/>
    </location>
</feature>
<proteinExistence type="inferred from homology"/>
<dbReference type="GO" id="GO:0004418">
    <property type="term" value="F:hydroxymethylbilane synthase activity"/>
    <property type="evidence" value="ECO:0007669"/>
    <property type="project" value="UniProtKB-UniRule"/>
</dbReference>
<dbReference type="InterPro" id="IPR000860">
    <property type="entry name" value="HemC"/>
</dbReference>
<dbReference type="PANTHER" id="PTHR11557">
    <property type="entry name" value="PORPHOBILINOGEN DEAMINASE"/>
    <property type="match status" value="1"/>
</dbReference>
<gene>
    <name evidence="8 11" type="primary">hemC</name>
    <name evidence="11" type="ORF">IAC80_02880</name>
</gene>
<keyword evidence="5 8" id="KW-0808">Transferase</keyword>
<dbReference type="SUPFAM" id="SSF53850">
    <property type="entry name" value="Periplasmic binding protein-like II"/>
    <property type="match status" value="1"/>
</dbReference>
<dbReference type="InterPro" id="IPR022417">
    <property type="entry name" value="Porphobilin_deaminase_N"/>
</dbReference>
<dbReference type="PANTHER" id="PTHR11557:SF0">
    <property type="entry name" value="PORPHOBILINOGEN DEAMINASE"/>
    <property type="match status" value="1"/>
</dbReference>
<reference evidence="11" key="2">
    <citation type="journal article" date="2021" name="PeerJ">
        <title>Extensive microbial diversity within the chicken gut microbiome revealed by metagenomics and culture.</title>
        <authorList>
            <person name="Gilroy R."/>
            <person name="Ravi A."/>
            <person name="Getino M."/>
            <person name="Pursley I."/>
            <person name="Horton D.L."/>
            <person name="Alikhan N.F."/>
            <person name="Baker D."/>
            <person name="Gharbi K."/>
            <person name="Hall N."/>
            <person name="Watson M."/>
            <person name="Adriaenssens E.M."/>
            <person name="Foster-Nyarko E."/>
            <person name="Jarju S."/>
            <person name="Secka A."/>
            <person name="Antonio M."/>
            <person name="Oren A."/>
            <person name="Chaudhuri R.R."/>
            <person name="La Ragione R."/>
            <person name="Hildebrand F."/>
            <person name="Pallen M.J."/>
        </authorList>
    </citation>
    <scope>NUCLEOTIDE SEQUENCE</scope>
    <source>
        <strain evidence="11">ChiBcec6-7307</strain>
    </source>
</reference>
<dbReference type="PROSITE" id="PS00533">
    <property type="entry name" value="PORPHOBILINOGEN_DEAM"/>
    <property type="match status" value="1"/>
</dbReference>
<dbReference type="PIRSF" id="PIRSF001438">
    <property type="entry name" value="4pyrrol_synth_OHMeBilane_synth"/>
    <property type="match status" value="1"/>
</dbReference>
<evidence type="ECO:0000313" key="11">
    <source>
        <dbReference type="EMBL" id="HIV22866.1"/>
    </source>
</evidence>
<dbReference type="NCBIfam" id="TIGR00212">
    <property type="entry name" value="hemC"/>
    <property type="match status" value="1"/>
</dbReference>
<evidence type="ECO:0000256" key="8">
    <source>
        <dbReference type="HAMAP-Rule" id="MF_00260"/>
    </source>
</evidence>
<dbReference type="Gene3D" id="3.30.160.40">
    <property type="entry name" value="Porphobilinogen deaminase, C-terminal domain"/>
    <property type="match status" value="1"/>
</dbReference>
<dbReference type="HAMAP" id="MF_00260">
    <property type="entry name" value="Porphobil_deam"/>
    <property type="match status" value="1"/>
</dbReference>
<dbReference type="InterPro" id="IPR022419">
    <property type="entry name" value="Porphobilin_deaminase_cofac_BS"/>
</dbReference>
<dbReference type="AlphaFoldDB" id="A0A9D1NYM6"/>
<dbReference type="GO" id="GO:0005737">
    <property type="term" value="C:cytoplasm"/>
    <property type="evidence" value="ECO:0007669"/>
    <property type="project" value="UniProtKB-UniRule"/>
</dbReference>
<dbReference type="Gene3D" id="3.40.190.10">
    <property type="entry name" value="Periplasmic binding protein-like II"/>
    <property type="match status" value="2"/>
</dbReference>
<evidence type="ECO:0000256" key="1">
    <source>
        <dbReference type="ARBA" id="ARBA00002869"/>
    </source>
</evidence>
<comment type="pathway">
    <text evidence="2">Porphyrin-containing compound metabolism; protoporphyrin-IX biosynthesis; coproporphyrinogen-III from 5-aminolevulinate: step 2/4.</text>
</comment>
<dbReference type="GO" id="GO:0006782">
    <property type="term" value="P:protoporphyrinogen IX biosynthetic process"/>
    <property type="evidence" value="ECO:0007669"/>
    <property type="project" value="UniProtKB-UniRule"/>
</dbReference>
<dbReference type="EC" id="2.5.1.61" evidence="8"/>
<evidence type="ECO:0000256" key="6">
    <source>
        <dbReference type="ARBA" id="ARBA00023244"/>
    </source>
</evidence>
<evidence type="ECO:0000313" key="12">
    <source>
        <dbReference type="Proteomes" id="UP000886889"/>
    </source>
</evidence>
<dbReference type="InterPro" id="IPR022418">
    <property type="entry name" value="Porphobilinogen_deaminase_C"/>
</dbReference>
<dbReference type="CDD" id="cd13647">
    <property type="entry name" value="PBP2_PBGD_2"/>
    <property type="match status" value="1"/>
</dbReference>
<comment type="subunit">
    <text evidence="4 8">Monomer.</text>
</comment>
<dbReference type="SUPFAM" id="SSF54782">
    <property type="entry name" value="Porphobilinogen deaminase (hydroxymethylbilane synthase), C-terminal domain"/>
    <property type="match status" value="1"/>
</dbReference>
<protein>
    <recommendedName>
        <fullName evidence="8">Porphobilinogen deaminase</fullName>
        <shortName evidence="8">PBG</shortName>
        <ecNumber evidence="8">2.5.1.61</ecNumber>
    </recommendedName>
    <alternativeName>
        <fullName evidence="8">Hydroxymethylbilane synthase</fullName>
        <shortName evidence="8">HMBS</shortName>
    </alternativeName>
    <alternativeName>
        <fullName evidence="8">Pre-uroporphyrinogen synthase</fullName>
    </alternativeName>
</protein>
<organism evidence="11 12">
    <name type="scientific">Candidatus Merdiplasma excrementigallinarum</name>
    <dbReference type="NCBI Taxonomy" id="2840864"/>
    <lineage>
        <taxon>Bacteria</taxon>
        <taxon>Bacillati</taxon>
        <taxon>Bacillota</taxon>
        <taxon>Clostridia</taxon>
        <taxon>Lachnospirales</taxon>
        <taxon>Lachnospiraceae</taxon>
        <taxon>Lachnospiraceae incertae sedis</taxon>
        <taxon>Candidatus Merdiplasma</taxon>
    </lineage>
</organism>
<keyword evidence="6 8" id="KW-0627">Porphyrin biosynthesis</keyword>
<accession>A0A9D1NYM6</accession>
<comment type="miscellaneous">
    <text evidence="8">The porphobilinogen subunits are added to the dipyrromethane group.</text>
</comment>
<name>A0A9D1NYM6_9FIRM</name>
<sequence length="304" mass="33940">MRDRICVGSRESRLAVIQSRIVMEYIQRNNPGMQVDLLTMKTTGDKILDRTLDQVGGKGLFVKELDKALLEGRSDLSVHSLKDMPMELPQELPILAFSKREDPRDVLVLPEGREKMDESLPIGCSSRRRVLQLQELFPDRRFEPVRGNLQTRLRKLEEGKYGALILAAAGLKRLGLEQRIHRYFTVDEVIPAAGQGTLAVQGRAGEDVSFLAGFEDAANRIASLCERAFVRELDGGCSSPVAAYAQVQGEEILLRGLYYEEETGRYRKGCARGNAREPEQLGKRLAKELRDGLAGQEGEKADGR</sequence>
<dbReference type="EMBL" id="DVOS01000030">
    <property type="protein sequence ID" value="HIV22866.1"/>
    <property type="molecule type" value="Genomic_DNA"/>
</dbReference>
<reference evidence="11" key="1">
    <citation type="submission" date="2020-10" db="EMBL/GenBank/DDBJ databases">
        <authorList>
            <person name="Gilroy R."/>
        </authorList>
    </citation>
    <scope>NUCLEOTIDE SEQUENCE</scope>
    <source>
        <strain evidence="11">ChiBcec6-7307</strain>
    </source>
</reference>